<evidence type="ECO:0000256" key="1">
    <source>
        <dbReference type="SAM" id="Coils"/>
    </source>
</evidence>
<evidence type="ECO:0000313" key="3">
    <source>
        <dbReference type="EMBL" id="KAF7683655.1"/>
    </source>
</evidence>
<keyword evidence="1" id="KW-0175">Coiled coil</keyword>
<keyword evidence="4" id="KW-1185">Reference proteome</keyword>
<organism evidence="3 4">
    <name type="scientific">Astathelohania contejeani</name>
    <dbReference type="NCBI Taxonomy" id="164912"/>
    <lineage>
        <taxon>Eukaryota</taxon>
        <taxon>Fungi</taxon>
        <taxon>Fungi incertae sedis</taxon>
        <taxon>Microsporidia</taxon>
        <taxon>Astathelohaniidae</taxon>
        <taxon>Astathelohania</taxon>
    </lineage>
</organism>
<comment type="caution">
    <text evidence="3">The sequence shown here is derived from an EMBL/GenBank/DDBJ whole genome shotgun (WGS) entry which is preliminary data.</text>
</comment>
<evidence type="ECO:0000256" key="2">
    <source>
        <dbReference type="SAM" id="MobiDB-lite"/>
    </source>
</evidence>
<dbReference type="Proteomes" id="UP001516464">
    <property type="component" value="Unassembled WGS sequence"/>
</dbReference>
<accession>A0ABQ7HZN8</accession>
<feature type="region of interest" description="Disordered" evidence="2">
    <location>
        <begin position="99"/>
        <end position="126"/>
    </location>
</feature>
<name>A0ABQ7HZN8_9MICR</name>
<protein>
    <submittedName>
        <fullName evidence="3">Uncharacterized protein</fullName>
    </submittedName>
</protein>
<proteinExistence type="predicted"/>
<feature type="compositionally biased region" description="Basic residues" evidence="2">
    <location>
        <begin position="115"/>
        <end position="126"/>
    </location>
</feature>
<sequence>MNENNKQLALKNSQLKREINQLTLANNELIKENIKEIYFHNRSHKKMIDLMNENIKGLEDLIKKSQETKTEIEKINKEKGAKYNKEDIDKEFAKTNVLKDSSNQSVDSKKIQENKRKKRKCGLNYK</sequence>
<gene>
    <name evidence="3" type="ORF">TCON_1141</name>
</gene>
<reference evidence="3 4" key="1">
    <citation type="submission" date="2019-01" db="EMBL/GenBank/DDBJ databases">
        <title>Genomes sequencing and comparative genomics of infectious freshwater microsporidia, Cucumispora dikerogammari and Thelohania contejeani.</title>
        <authorList>
            <person name="Cormier A."/>
            <person name="Giraud I."/>
            <person name="Wattier R."/>
            <person name="Teixeira M."/>
            <person name="Grandjean F."/>
            <person name="Rigaud T."/>
            <person name="Cordaux R."/>
        </authorList>
    </citation>
    <scope>NUCLEOTIDE SEQUENCE [LARGE SCALE GENOMIC DNA]</scope>
    <source>
        <strain evidence="3">T1</strain>
        <tissue evidence="3">Spores</tissue>
    </source>
</reference>
<feature type="coiled-coil region" evidence="1">
    <location>
        <begin position="5"/>
        <end position="78"/>
    </location>
</feature>
<dbReference type="EMBL" id="SBIQ01000065">
    <property type="protein sequence ID" value="KAF7683655.1"/>
    <property type="molecule type" value="Genomic_DNA"/>
</dbReference>
<evidence type="ECO:0000313" key="4">
    <source>
        <dbReference type="Proteomes" id="UP001516464"/>
    </source>
</evidence>